<dbReference type="CDD" id="cd01741">
    <property type="entry name" value="GATase1_1"/>
    <property type="match status" value="1"/>
</dbReference>
<dbReference type="GO" id="GO:0005829">
    <property type="term" value="C:cytosol"/>
    <property type="evidence" value="ECO:0007669"/>
    <property type="project" value="TreeGrafter"/>
</dbReference>
<dbReference type="PANTHER" id="PTHR42695">
    <property type="entry name" value="GLUTAMINE AMIDOTRANSFERASE YLR126C-RELATED"/>
    <property type="match status" value="1"/>
</dbReference>
<accession>A0A1T1HE07</accession>
<dbReference type="STRING" id="966.BTA35_0200395"/>
<evidence type="ECO:0000313" key="3">
    <source>
        <dbReference type="Proteomes" id="UP000190064"/>
    </source>
</evidence>
<dbReference type="Pfam" id="PF00117">
    <property type="entry name" value="GATase"/>
    <property type="match status" value="1"/>
</dbReference>
<dbReference type="InterPro" id="IPR029062">
    <property type="entry name" value="Class_I_gatase-like"/>
</dbReference>
<dbReference type="AlphaFoldDB" id="A0A1T1HE07"/>
<keyword evidence="3" id="KW-1185">Reference proteome</keyword>
<dbReference type="SUPFAM" id="SSF52317">
    <property type="entry name" value="Class I glutamine amidotransferase-like"/>
    <property type="match status" value="1"/>
</dbReference>
<comment type="caution">
    <text evidence="2">The sequence shown here is derived from an EMBL/GenBank/DDBJ whole genome shotgun (WGS) entry which is preliminary data.</text>
</comment>
<dbReference type="Gene3D" id="3.40.50.880">
    <property type="match status" value="1"/>
</dbReference>
<proteinExistence type="predicted"/>
<protein>
    <recommendedName>
        <fullName evidence="1">Glutamine amidotransferase domain-containing protein</fullName>
    </recommendedName>
</protein>
<dbReference type="PANTHER" id="PTHR42695:SF5">
    <property type="entry name" value="GLUTAMINE AMIDOTRANSFERASE YLR126C-RELATED"/>
    <property type="match status" value="1"/>
</dbReference>
<gene>
    <name evidence="2" type="ORF">BTA35_0200395</name>
</gene>
<name>A0A1T1HE07_OCELI</name>
<evidence type="ECO:0000313" key="2">
    <source>
        <dbReference type="EMBL" id="OOV88055.1"/>
    </source>
</evidence>
<dbReference type="InterPro" id="IPR017926">
    <property type="entry name" value="GATASE"/>
</dbReference>
<feature type="domain" description="Glutamine amidotransferase" evidence="1">
    <location>
        <begin position="15"/>
        <end position="186"/>
    </location>
</feature>
<dbReference type="RefSeq" id="WP_077242464.1">
    <property type="nucleotide sequence ID" value="NZ_FXTS01000001.1"/>
</dbReference>
<reference evidence="2" key="1">
    <citation type="submission" date="2017-02" db="EMBL/GenBank/DDBJ databases">
        <title>Draft Genome Sequence of the Salt Water Bacterium Oceanospirillum linum ATCC 11336.</title>
        <authorList>
            <person name="Trachtenberg A.M."/>
            <person name="Carney J.G."/>
            <person name="Linnane J.D."/>
            <person name="Rheaume B.A."/>
            <person name="Pitts N.L."/>
            <person name="Mykles D.L."/>
            <person name="Maclea K.S."/>
        </authorList>
    </citation>
    <scope>NUCLEOTIDE SEQUENCE [LARGE SCALE GENOMIC DNA]</scope>
    <source>
        <strain evidence="2">ATCC 11336</strain>
    </source>
</reference>
<organism evidence="2 3">
    <name type="scientific">Oceanospirillum linum</name>
    <dbReference type="NCBI Taxonomy" id="966"/>
    <lineage>
        <taxon>Bacteria</taxon>
        <taxon>Pseudomonadati</taxon>
        <taxon>Pseudomonadota</taxon>
        <taxon>Gammaproteobacteria</taxon>
        <taxon>Oceanospirillales</taxon>
        <taxon>Oceanospirillaceae</taxon>
        <taxon>Oceanospirillum</taxon>
    </lineage>
</organism>
<dbReference type="InterPro" id="IPR044992">
    <property type="entry name" value="ChyE-like"/>
</dbReference>
<dbReference type="PROSITE" id="PS51273">
    <property type="entry name" value="GATASE_TYPE_1"/>
    <property type="match status" value="1"/>
</dbReference>
<dbReference type="Proteomes" id="UP000190064">
    <property type="component" value="Unassembled WGS sequence"/>
</dbReference>
<dbReference type="EMBL" id="MTSD02000001">
    <property type="protein sequence ID" value="OOV88055.1"/>
    <property type="molecule type" value="Genomic_DNA"/>
</dbReference>
<sequence length="232" mass="25991">MKIGILLCGDVPAELVDTFGSYAECLRAQLKLDECDSVTVWDLYQAGELPDDINQCDAYIVGGSPSGVHDDLDWVHRLPQFIRSAFFGRKKLFGICFGHQVINHALGGVVKRSEKGWGLGVYDVQLRQDIGSLKAGHNLQLIAVHQDQVIRPGQGFEVVAGNRFCPNYITRYKNQVLTVQGHPEFNGPFFNALLSHRTEKFKPEEIKKAQVTDDSLICNRRFNRAVNEFLAS</sequence>
<evidence type="ECO:0000259" key="1">
    <source>
        <dbReference type="Pfam" id="PF00117"/>
    </source>
</evidence>